<reference evidence="8 9" key="1">
    <citation type="submission" date="2016-09" db="EMBL/GenBank/DDBJ databases">
        <title>Genome-resolved meta-omics ties microbial dynamics to process performance in biotechnology for thiocyanate degradation.</title>
        <authorList>
            <person name="Kantor R.S."/>
            <person name="Huddy R.J."/>
            <person name="Iyer R."/>
            <person name="Thomas B.C."/>
            <person name="Brown C.T."/>
            <person name="Anantharaman K."/>
            <person name="Tringe S."/>
            <person name="Hettich R.L."/>
            <person name="Harrison S.T."/>
            <person name="Banfield J.F."/>
        </authorList>
    </citation>
    <scope>NUCLEOTIDE SEQUENCE [LARGE SCALE GENOMIC DNA]</scope>
    <source>
        <strain evidence="8">59-99</strain>
    </source>
</reference>
<dbReference type="InterPro" id="IPR013249">
    <property type="entry name" value="RNA_pol_sigma70_r4_t2"/>
</dbReference>
<evidence type="ECO:0000256" key="5">
    <source>
        <dbReference type="ARBA" id="ARBA00023163"/>
    </source>
</evidence>
<evidence type="ECO:0000256" key="4">
    <source>
        <dbReference type="ARBA" id="ARBA00023125"/>
    </source>
</evidence>
<dbReference type="PANTHER" id="PTHR43133">
    <property type="entry name" value="RNA POLYMERASE ECF-TYPE SIGMA FACTO"/>
    <property type="match status" value="1"/>
</dbReference>
<dbReference type="GO" id="GO:0016987">
    <property type="term" value="F:sigma factor activity"/>
    <property type="evidence" value="ECO:0007669"/>
    <property type="project" value="UniProtKB-KW"/>
</dbReference>
<evidence type="ECO:0000313" key="9">
    <source>
        <dbReference type="Proteomes" id="UP000184233"/>
    </source>
</evidence>
<keyword evidence="2" id="KW-0805">Transcription regulation</keyword>
<accession>A0A1M3L5U1</accession>
<dbReference type="InterPro" id="IPR039425">
    <property type="entry name" value="RNA_pol_sigma-70-like"/>
</dbReference>
<evidence type="ECO:0008006" key="10">
    <source>
        <dbReference type="Google" id="ProtNLM"/>
    </source>
</evidence>
<dbReference type="Gene3D" id="1.10.10.10">
    <property type="entry name" value="Winged helix-like DNA-binding domain superfamily/Winged helix DNA-binding domain"/>
    <property type="match status" value="1"/>
</dbReference>
<evidence type="ECO:0000256" key="1">
    <source>
        <dbReference type="ARBA" id="ARBA00010641"/>
    </source>
</evidence>
<organism evidence="8 9">
    <name type="scientific">Candidatus Kapaibacterium thiocyanatum</name>
    <dbReference type="NCBI Taxonomy" id="1895771"/>
    <lineage>
        <taxon>Bacteria</taxon>
        <taxon>Pseudomonadati</taxon>
        <taxon>Candidatus Kapaibacteriota</taxon>
        <taxon>Candidatus Kapaibacteriia</taxon>
        <taxon>Candidatus Kapaibacteriales</taxon>
        <taxon>Candidatus Kapaibacteriaceae</taxon>
        <taxon>Candidatus Kapaibacterium</taxon>
    </lineage>
</organism>
<dbReference type="CDD" id="cd06171">
    <property type="entry name" value="Sigma70_r4"/>
    <property type="match status" value="1"/>
</dbReference>
<dbReference type="AlphaFoldDB" id="A0A1M3L5U1"/>
<dbReference type="STRING" id="1895771.BGO89_04955"/>
<dbReference type="GO" id="GO:0006352">
    <property type="term" value="P:DNA-templated transcription initiation"/>
    <property type="evidence" value="ECO:0007669"/>
    <property type="project" value="InterPro"/>
</dbReference>
<evidence type="ECO:0000256" key="3">
    <source>
        <dbReference type="ARBA" id="ARBA00023082"/>
    </source>
</evidence>
<dbReference type="Proteomes" id="UP000184233">
    <property type="component" value="Unassembled WGS sequence"/>
</dbReference>
<proteinExistence type="inferred from homology"/>
<dbReference type="InterPro" id="IPR007627">
    <property type="entry name" value="RNA_pol_sigma70_r2"/>
</dbReference>
<keyword evidence="5" id="KW-0804">Transcription</keyword>
<evidence type="ECO:0000259" key="7">
    <source>
        <dbReference type="Pfam" id="PF08281"/>
    </source>
</evidence>
<dbReference type="InterPro" id="IPR013325">
    <property type="entry name" value="RNA_pol_sigma_r2"/>
</dbReference>
<evidence type="ECO:0000313" key="8">
    <source>
        <dbReference type="EMBL" id="OJX60915.1"/>
    </source>
</evidence>
<dbReference type="InterPro" id="IPR036388">
    <property type="entry name" value="WH-like_DNA-bd_sf"/>
</dbReference>
<dbReference type="Pfam" id="PF04542">
    <property type="entry name" value="Sigma70_r2"/>
    <property type="match status" value="1"/>
</dbReference>
<keyword evidence="4" id="KW-0238">DNA-binding</keyword>
<dbReference type="InterPro" id="IPR014284">
    <property type="entry name" value="RNA_pol_sigma-70_dom"/>
</dbReference>
<dbReference type="SUPFAM" id="SSF88946">
    <property type="entry name" value="Sigma2 domain of RNA polymerase sigma factors"/>
    <property type="match status" value="1"/>
</dbReference>
<evidence type="ECO:0000256" key="2">
    <source>
        <dbReference type="ARBA" id="ARBA00023015"/>
    </source>
</evidence>
<keyword evidence="3" id="KW-0731">Sigma factor</keyword>
<dbReference type="PANTHER" id="PTHR43133:SF8">
    <property type="entry name" value="RNA POLYMERASE SIGMA FACTOR HI_1459-RELATED"/>
    <property type="match status" value="1"/>
</dbReference>
<sequence length="221" mass="25635">MGTKVNLERQTSAATMQGNRTSLSDEELLQLFIAGDESAFVALMRRYKDPITNFTFRFVGNYDDAVDIAQETFVRLYRFGNTFMGEVKFSTWLYTIAGNLAKSELKRYRRRNGMSLKDAFSKHDEDQTWDVPDMSYMPDERIDRTRIAQEVQKALMSVSPSYREMVVLRDIQQLTYEEISVITGTELGTVKSRINRGRVQLQAMLKDLYKELFPQNFDEAP</sequence>
<dbReference type="GO" id="GO:0003677">
    <property type="term" value="F:DNA binding"/>
    <property type="evidence" value="ECO:0007669"/>
    <property type="project" value="UniProtKB-KW"/>
</dbReference>
<dbReference type="Pfam" id="PF08281">
    <property type="entry name" value="Sigma70_r4_2"/>
    <property type="match status" value="1"/>
</dbReference>
<comment type="similarity">
    <text evidence="1">Belongs to the sigma-70 factor family. ECF subfamily.</text>
</comment>
<gene>
    <name evidence="8" type="ORF">BGO89_04955</name>
</gene>
<evidence type="ECO:0000259" key="6">
    <source>
        <dbReference type="Pfam" id="PF04542"/>
    </source>
</evidence>
<dbReference type="Gene3D" id="1.10.1740.10">
    <property type="match status" value="1"/>
</dbReference>
<feature type="domain" description="RNA polymerase sigma factor 70 region 4 type 2" evidence="7">
    <location>
        <begin position="149"/>
        <end position="201"/>
    </location>
</feature>
<dbReference type="NCBIfam" id="TIGR02937">
    <property type="entry name" value="sigma70-ECF"/>
    <property type="match status" value="1"/>
</dbReference>
<protein>
    <recommendedName>
        <fullName evidence="10">RNA polymerase subunit sigma-24</fullName>
    </recommendedName>
</protein>
<dbReference type="SUPFAM" id="SSF88659">
    <property type="entry name" value="Sigma3 and sigma4 domains of RNA polymerase sigma factors"/>
    <property type="match status" value="1"/>
</dbReference>
<feature type="domain" description="RNA polymerase sigma-70 region 2" evidence="6">
    <location>
        <begin position="43"/>
        <end position="111"/>
    </location>
</feature>
<comment type="caution">
    <text evidence="8">The sequence shown here is derived from an EMBL/GenBank/DDBJ whole genome shotgun (WGS) entry which is preliminary data.</text>
</comment>
<dbReference type="InterPro" id="IPR013324">
    <property type="entry name" value="RNA_pol_sigma_r3/r4-like"/>
</dbReference>
<name>A0A1M3L5U1_9BACT</name>
<dbReference type="EMBL" id="MKVH01000003">
    <property type="protein sequence ID" value="OJX60915.1"/>
    <property type="molecule type" value="Genomic_DNA"/>
</dbReference>